<feature type="transmembrane region" description="Helical" evidence="11">
    <location>
        <begin position="205"/>
        <end position="230"/>
    </location>
</feature>
<feature type="transmembrane region" description="Helical" evidence="11">
    <location>
        <begin position="298"/>
        <end position="315"/>
    </location>
</feature>
<dbReference type="InterPro" id="IPR001750">
    <property type="entry name" value="ND/Mrp_TM"/>
</dbReference>
<keyword evidence="7" id="KW-0406">Ion transport</keyword>
<feature type="domain" description="MrpA C-terminal/MbhD" evidence="15">
    <location>
        <begin position="609"/>
        <end position="674"/>
    </location>
</feature>
<name>A0A418VLP7_RHOPL</name>
<feature type="transmembrane region" description="Helical" evidence="11">
    <location>
        <begin position="107"/>
        <end position="125"/>
    </location>
</feature>
<evidence type="ECO:0000256" key="7">
    <source>
        <dbReference type="ARBA" id="ARBA00023065"/>
    </source>
</evidence>
<feature type="transmembrane region" description="Helical" evidence="11">
    <location>
        <begin position="30"/>
        <end position="51"/>
    </location>
</feature>
<feature type="transmembrane region" description="Helical" evidence="11">
    <location>
        <begin position="685"/>
        <end position="706"/>
    </location>
</feature>
<keyword evidence="6 11" id="KW-1133">Transmembrane helix</keyword>
<dbReference type="Pfam" id="PF04039">
    <property type="entry name" value="MnhB"/>
    <property type="match status" value="1"/>
</dbReference>
<feature type="transmembrane region" description="Helical" evidence="11">
    <location>
        <begin position="852"/>
        <end position="871"/>
    </location>
</feature>
<keyword evidence="8 11" id="KW-0472">Membrane</keyword>
<feature type="domain" description="NADH:quinone oxidoreductase/Mrp antiporter transmembrane" evidence="12">
    <location>
        <begin position="126"/>
        <end position="408"/>
    </location>
</feature>
<feature type="transmembrane region" description="Helical" evidence="11">
    <location>
        <begin position="450"/>
        <end position="473"/>
    </location>
</feature>
<evidence type="ECO:0000256" key="6">
    <source>
        <dbReference type="ARBA" id="ARBA00022989"/>
    </source>
</evidence>
<gene>
    <name evidence="17" type="ORF">D4Q52_04135</name>
</gene>
<keyword evidence="3" id="KW-0050">Antiport</keyword>
<keyword evidence="4" id="KW-1003">Cell membrane</keyword>
<dbReference type="InterPro" id="IPR046806">
    <property type="entry name" value="MrpA_C/MbhE"/>
</dbReference>
<dbReference type="PRINTS" id="PR01434">
    <property type="entry name" value="NADHDHGNASE5"/>
</dbReference>
<proteinExistence type="predicted"/>
<evidence type="ECO:0000256" key="10">
    <source>
        <dbReference type="SAM" id="MobiDB-lite"/>
    </source>
</evidence>
<evidence type="ECO:0000259" key="12">
    <source>
        <dbReference type="Pfam" id="PF00361"/>
    </source>
</evidence>
<evidence type="ECO:0000256" key="4">
    <source>
        <dbReference type="ARBA" id="ARBA00022475"/>
    </source>
</evidence>
<feature type="transmembrane region" description="Helical" evidence="11">
    <location>
        <begin position="790"/>
        <end position="810"/>
    </location>
</feature>
<dbReference type="InterPro" id="IPR007182">
    <property type="entry name" value="MnhB"/>
</dbReference>
<feature type="transmembrane region" description="Helical" evidence="11">
    <location>
        <begin position="162"/>
        <end position="185"/>
    </location>
</feature>
<protein>
    <submittedName>
        <fullName evidence="17">Monovalent cation/H+ antiporter subunit A</fullName>
    </submittedName>
</protein>
<accession>A0A418VLP7</accession>
<evidence type="ECO:0000256" key="1">
    <source>
        <dbReference type="ARBA" id="ARBA00004651"/>
    </source>
</evidence>
<dbReference type="PANTHER" id="PTHR43373">
    <property type="entry name" value="NA(+)/H(+) ANTIPORTER SUBUNIT"/>
    <property type="match status" value="1"/>
</dbReference>
<dbReference type="Pfam" id="PF13244">
    <property type="entry name" value="MbhD"/>
    <property type="match status" value="1"/>
</dbReference>
<keyword evidence="2" id="KW-0813">Transport</keyword>
<keyword evidence="5 9" id="KW-0812">Transmembrane</keyword>
<dbReference type="Pfam" id="PF00662">
    <property type="entry name" value="Proton_antipo_N"/>
    <property type="match status" value="1"/>
</dbReference>
<evidence type="ECO:0000256" key="9">
    <source>
        <dbReference type="RuleBase" id="RU000320"/>
    </source>
</evidence>
<evidence type="ECO:0000256" key="3">
    <source>
        <dbReference type="ARBA" id="ARBA00022449"/>
    </source>
</evidence>
<evidence type="ECO:0000259" key="15">
    <source>
        <dbReference type="Pfam" id="PF13244"/>
    </source>
</evidence>
<feature type="transmembrane region" description="Helical" evidence="11">
    <location>
        <begin position="242"/>
        <end position="264"/>
    </location>
</feature>
<evidence type="ECO:0000259" key="13">
    <source>
        <dbReference type="Pfam" id="PF00662"/>
    </source>
</evidence>
<feature type="domain" description="NADH-Ubiquinone oxidoreductase (complex I) chain 5 N-terminal" evidence="13">
    <location>
        <begin position="66"/>
        <end position="110"/>
    </location>
</feature>
<reference evidence="17 18" key="1">
    <citation type="submission" date="2018-09" db="EMBL/GenBank/DDBJ databases">
        <title>Draft genome sequence of Rhodopseudomonas palustris 2.1.18.</title>
        <authorList>
            <person name="Robertson S.L."/>
            <person name="Meyer T.E."/>
            <person name="Kyndt J.A."/>
        </authorList>
    </citation>
    <scope>NUCLEOTIDE SEQUENCE [LARGE SCALE GENOMIC DNA]</scope>
    <source>
        <strain evidence="17 18">2.1.18</strain>
    </source>
</reference>
<dbReference type="PANTHER" id="PTHR43373:SF1">
    <property type="entry name" value="NA(+)_H(+) ANTIPORTER SUBUNIT A"/>
    <property type="match status" value="1"/>
</dbReference>
<evidence type="ECO:0000256" key="8">
    <source>
        <dbReference type="ARBA" id="ARBA00023136"/>
    </source>
</evidence>
<dbReference type="GO" id="GO:0006811">
    <property type="term" value="P:monoatomic ion transport"/>
    <property type="evidence" value="ECO:0007669"/>
    <property type="project" value="UniProtKB-KW"/>
</dbReference>
<feature type="domain" description="MrpA C-terminal/MbhE" evidence="16">
    <location>
        <begin position="683"/>
        <end position="761"/>
    </location>
</feature>
<feature type="transmembrane region" description="Helical" evidence="11">
    <location>
        <begin position="599"/>
        <end position="618"/>
    </location>
</feature>
<dbReference type="EMBL" id="QYYD01000003">
    <property type="protein sequence ID" value="RJF77027.1"/>
    <property type="molecule type" value="Genomic_DNA"/>
</dbReference>
<sequence>MQLALIVLMPLLGAVLPVIAIRAGRNVCALVTGGVSLAALLVLLAQAPAVIAGETVRYSAEWVPALGLSFGVFLDGLGLFFAALILGIGVLVIIYARFYLHRDDPMGRFFAFLLLFQGAMLGIVLSDNILLLVVFWELTSLSSFLLIGYWSHLQEGRQGARMALVVTGGGGLLLMAGMLLLGQAAGSYDLTEILQRGQAIKASPLYLPILLLVLGAAFTKSAQFPFHFWLPHAMAAPTPVSAYLHSATMVKAGIFLLARLWPVLSGTEAWFAIVATTGLVTMLIGAWIALFKDDLKGILAHSTVSHLGLMTMLLGFGTRFAVIACIFHILNHATFKAALFMSAGIVDHETGTRSLRRLGGLARLMPISATLALIAAASMAGLPLLNGFLSKEMMLEAAADTTVFGSVWIVPAAATLGALLSVAYSARFAFSTYLGQPRAELDHHPHDPPIGMWAPVAVLVMLVVAIGVAPQFLAGDVVERTAQAVVGAAPLDFHPLAIWHGLTGPLLMSGIALAGGLALLLIHAPLETLRSALPRPDAKAMFDAVIAASVRASRWAIRRLHTDSLPRYLAIITATILIVGSAGFLGGRYEAGTRAMLPVNLPALVGWLLLIAASLAVMAFHVHRLLVLILSSVAGLIVSLTFMQFSAPDLALTQISVEVVTVILLLLALNLLPKLTPTEPLSHRLRNGLIAGVGGLAAAALAYAVMTRDGSSISAYHLAESKPGGGGTNVVNVILVDFRGFDTFGEIIVLCIAALVIYAMLASALEGAAARRLDAMRQRHGSADAHPLPLAVTARVLLPLAVTVGMYIFLRGHNQPGGGFIAGLIVAIAIIMQFMASGYAWSAEQRRINGHLLLGAGVLIAAATGFGAFAFGRPFLTSSFGYFHLPLIGEIELATAMLFDTGVFLTVVGTVVLSLSQISKVERRAKRGPAPVGPSDIPLTRRGAAKAQEG</sequence>
<evidence type="ECO:0000256" key="11">
    <source>
        <dbReference type="SAM" id="Phobius"/>
    </source>
</evidence>
<comment type="caution">
    <text evidence="17">The sequence shown here is derived from an EMBL/GenBank/DDBJ whole genome shotgun (WGS) entry which is preliminary data.</text>
</comment>
<evidence type="ECO:0000259" key="14">
    <source>
        <dbReference type="Pfam" id="PF04039"/>
    </source>
</evidence>
<dbReference type="Pfam" id="PF00361">
    <property type="entry name" value="Proton_antipo_M"/>
    <property type="match status" value="1"/>
</dbReference>
<evidence type="ECO:0000256" key="5">
    <source>
        <dbReference type="ARBA" id="ARBA00022692"/>
    </source>
</evidence>
<dbReference type="InterPro" id="IPR025383">
    <property type="entry name" value="MrpA_C/MbhD"/>
</dbReference>
<feature type="transmembrane region" description="Helical" evidence="11">
    <location>
        <begin position="816"/>
        <end position="840"/>
    </location>
</feature>
<feature type="transmembrane region" description="Helical" evidence="11">
    <location>
        <begin position="131"/>
        <end position="150"/>
    </location>
</feature>
<dbReference type="GO" id="GO:0015297">
    <property type="term" value="F:antiporter activity"/>
    <property type="evidence" value="ECO:0007669"/>
    <property type="project" value="UniProtKB-KW"/>
</dbReference>
<feature type="transmembrane region" description="Helical" evidence="11">
    <location>
        <begin position="891"/>
        <end position="915"/>
    </location>
</feature>
<dbReference type="RefSeq" id="WP_119855280.1">
    <property type="nucleotide sequence ID" value="NZ_QYYD01000003.1"/>
</dbReference>
<feature type="transmembrane region" description="Helical" evidence="11">
    <location>
        <begin position="270"/>
        <end position="291"/>
    </location>
</feature>
<dbReference type="Pfam" id="PF20501">
    <property type="entry name" value="MbhE"/>
    <property type="match status" value="1"/>
</dbReference>
<dbReference type="AlphaFoldDB" id="A0A418VLP7"/>
<feature type="region of interest" description="Disordered" evidence="10">
    <location>
        <begin position="926"/>
        <end position="950"/>
    </location>
</feature>
<feature type="transmembrane region" description="Helical" evidence="11">
    <location>
        <begin position="625"/>
        <end position="645"/>
    </location>
</feature>
<comment type="subcellular location">
    <subcellularLocation>
        <location evidence="1">Cell membrane</location>
        <topology evidence="1">Multi-pass membrane protein</topology>
    </subcellularLocation>
    <subcellularLocation>
        <location evidence="9">Membrane</location>
        <topology evidence="9">Multi-pass membrane protein</topology>
    </subcellularLocation>
</comment>
<evidence type="ECO:0000259" key="16">
    <source>
        <dbReference type="Pfam" id="PF20501"/>
    </source>
</evidence>
<evidence type="ECO:0000256" key="2">
    <source>
        <dbReference type="ARBA" id="ARBA00022448"/>
    </source>
</evidence>
<feature type="transmembrane region" description="Helical" evidence="11">
    <location>
        <begin position="747"/>
        <end position="769"/>
    </location>
</feature>
<feature type="transmembrane region" description="Helical" evidence="11">
    <location>
        <begin position="367"/>
        <end position="388"/>
    </location>
</feature>
<feature type="transmembrane region" description="Helical" evidence="11">
    <location>
        <begin position="408"/>
        <end position="430"/>
    </location>
</feature>
<feature type="domain" description="Na+/H+ antiporter MnhB subunit-related protein" evidence="14">
    <location>
        <begin position="790"/>
        <end position="912"/>
    </location>
</feature>
<feature type="transmembrane region" description="Helical" evidence="11">
    <location>
        <begin position="80"/>
        <end position="100"/>
    </location>
</feature>
<dbReference type="NCBIfam" id="NF009288">
    <property type="entry name" value="PRK12648.1"/>
    <property type="match status" value="1"/>
</dbReference>
<dbReference type="OrthoDB" id="9811798at2"/>
<evidence type="ECO:0000313" key="17">
    <source>
        <dbReference type="EMBL" id="RJF77027.1"/>
    </source>
</evidence>
<evidence type="ECO:0000313" key="18">
    <source>
        <dbReference type="Proteomes" id="UP000285523"/>
    </source>
</evidence>
<dbReference type="InterPro" id="IPR050616">
    <property type="entry name" value="CPA3_Na-H_Antiporter_A"/>
</dbReference>
<dbReference type="InterPro" id="IPR001516">
    <property type="entry name" value="Proton_antipo_N"/>
</dbReference>
<feature type="transmembrane region" description="Helical" evidence="11">
    <location>
        <begin position="651"/>
        <end position="673"/>
    </location>
</feature>
<dbReference type="GO" id="GO:0005886">
    <property type="term" value="C:plasma membrane"/>
    <property type="evidence" value="ECO:0007669"/>
    <property type="project" value="UniProtKB-SubCell"/>
</dbReference>
<dbReference type="Proteomes" id="UP000285523">
    <property type="component" value="Unassembled WGS sequence"/>
</dbReference>
<organism evidence="17 18">
    <name type="scientific">Rhodopseudomonas palustris</name>
    <dbReference type="NCBI Taxonomy" id="1076"/>
    <lineage>
        <taxon>Bacteria</taxon>
        <taxon>Pseudomonadati</taxon>
        <taxon>Pseudomonadota</taxon>
        <taxon>Alphaproteobacteria</taxon>
        <taxon>Hyphomicrobiales</taxon>
        <taxon>Nitrobacteraceae</taxon>
        <taxon>Rhodopseudomonas</taxon>
    </lineage>
</organism>
<feature type="transmembrane region" description="Helical" evidence="11">
    <location>
        <begin position="568"/>
        <end position="587"/>
    </location>
</feature>